<feature type="non-terminal residue" evidence="2">
    <location>
        <position position="91"/>
    </location>
</feature>
<reference evidence="2 3" key="1">
    <citation type="submission" date="2016-07" db="EMBL/GenBank/DDBJ databases">
        <title>Multiple horizontal gene transfer events from other fungi enriched the ability of initially mycotrophic Trichoderma (Ascomycota) to feed on dead plant biomass.</title>
        <authorList>
            <consortium name="DOE Joint Genome Institute"/>
            <person name="Aerts A."/>
            <person name="Atanasova L."/>
            <person name="Chenthamara K."/>
            <person name="Zhang J."/>
            <person name="Grujic M."/>
            <person name="Henrissat B."/>
            <person name="Kuo A."/>
            <person name="Salamov A."/>
            <person name="Lipzen A."/>
            <person name="Labutti K."/>
            <person name="Barry K."/>
            <person name="Miao Y."/>
            <person name="Rahimi M.J."/>
            <person name="Shen Q."/>
            <person name="Grigoriev I.V."/>
            <person name="Kubicek C.P."/>
            <person name="Druzhinina I.S."/>
        </authorList>
    </citation>
    <scope>NUCLEOTIDE SEQUENCE [LARGE SCALE GENOMIC DNA]</scope>
    <source>
        <strain evidence="2 3">CBS 226.95</strain>
    </source>
</reference>
<keyword evidence="3" id="KW-1185">Reference proteome</keyword>
<protein>
    <submittedName>
        <fullName evidence="2">Uncharacterized protein</fullName>
    </submittedName>
</protein>
<evidence type="ECO:0000313" key="3">
    <source>
        <dbReference type="Proteomes" id="UP000241690"/>
    </source>
</evidence>
<feature type="region of interest" description="Disordered" evidence="1">
    <location>
        <begin position="8"/>
        <end position="91"/>
    </location>
</feature>
<dbReference type="EMBL" id="KZ679719">
    <property type="protein sequence ID" value="PTB47483.1"/>
    <property type="molecule type" value="Genomic_DNA"/>
</dbReference>
<proteinExistence type="predicted"/>
<evidence type="ECO:0000256" key="1">
    <source>
        <dbReference type="SAM" id="MobiDB-lite"/>
    </source>
</evidence>
<feature type="compositionally biased region" description="Basic and acidic residues" evidence="1">
    <location>
        <begin position="10"/>
        <end position="50"/>
    </location>
</feature>
<dbReference type="Proteomes" id="UP000241690">
    <property type="component" value="Unassembled WGS sequence"/>
</dbReference>
<feature type="non-terminal residue" evidence="2">
    <location>
        <position position="1"/>
    </location>
</feature>
<organism evidence="2 3">
    <name type="scientific">Trichoderma harzianum CBS 226.95</name>
    <dbReference type="NCBI Taxonomy" id="983964"/>
    <lineage>
        <taxon>Eukaryota</taxon>
        <taxon>Fungi</taxon>
        <taxon>Dikarya</taxon>
        <taxon>Ascomycota</taxon>
        <taxon>Pezizomycotina</taxon>
        <taxon>Sordariomycetes</taxon>
        <taxon>Hypocreomycetidae</taxon>
        <taxon>Hypocreales</taxon>
        <taxon>Hypocreaceae</taxon>
        <taxon>Trichoderma</taxon>
    </lineage>
</organism>
<dbReference type="RefSeq" id="XP_024767160.1">
    <property type="nucleotide sequence ID" value="XM_024920215.1"/>
</dbReference>
<dbReference type="GeneID" id="36628784"/>
<sequence length="91" mass="10517">ILYYQGLNSDVKDELSRDKKPNTLNKLAEKATRINERQFQRRQERKREGNPQKTVPKHLYSGNNTNQGKKRDLATYNDGKPGPMDLSTIEA</sequence>
<dbReference type="AlphaFoldDB" id="A0A2T3ZRP7"/>
<accession>A0A2T3ZRP7</accession>
<name>A0A2T3ZRP7_TRIHA</name>
<evidence type="ECO:0000313" key="2">
    <source>
        <dbReference type="EMBL" id="PTB47483.1"/>
    </source>
</evidence>
<gene>
    <name evidence="2" type="ORF">M431DRAFT_514354</name>
</gene>